<evidence type="ECO:0000256" key="10">
    <source>
        <dbReference type="SAM" id="MobiDB-lite"/>
    </source>
</evidence>
<dbReference type="InterPro" id="IPR046616">
    <property type="entry name" value="DUF6729"/>
</dbReference>
<dbReference type="InterPro" id="IPR036397">
    <property type="entry name" value="RNaseH_sf"/>
</dbReference>
<dbReference type="STRING" id="5364.A0A5C3NET4"/>
<feature type="region of interest" description="Disordered" evidence="10">
    <location>
        <begin position="1021"/>
        <end position="1044"/>
    </location>
</feature>
<evidence type="ECO:0000313" key="13">
    <source>
        <dbReference type="EMBL" id="TFK55407.1"/>
    </source>
</evidence>
<evidence type="ECO:0000259" key="11">
    <source>
        <dbReference type="Pfam" id="PF01612"/>
    </source>
</evidence>
<dbReference type="GO" id="GO:0008408">
    <property type="term" value="F:3'-5' exonuclease activity"/>
    <property type="evidence" value="ECO:0007669"/>
    <property type="project" value="InterPro"/>
</dbReference>
<keyword evidence="5" id="KW-0269">Exonuclease</keyword>
<keyword evidence="2" id="KW-0540">Nuclease</keyword>
<comment type="subcellular location">
    <subcellularLocation>
        <location evidence="1">Nucleus</location>
    </subcellularLocation>
</comment>
<keyword evidence="3" id="KW-0479">Metal-binding</keyword>
<dbReference type="OrthoDB" id="3038406at2759"/>
<sequence length="1684" mass="185614">MASDDDGNPSAPQRRRPGRPKGSKNGPNAKNVGRPRKDGQPPKQRQFGHRTASLGENSSLQPEAISQDLTSQLSDSQPTQHSETEAAPSRGAPSLVPTPRVSEPPECTQQAVPPPTLSSQPHGDPLQEQIYRPGDGQFEVAGMGEGPNRSELGEVRALSLLPPASLDLTGLGGSMRDIDELEYVGRTTSKAGEPATAHSLLLPGGRSVEAVSAAVEDVIGLGSGDGSGTDIFGSEGWQGFDDEDWDEDEDVDHILGSGGEGVNTEQDEFNPIPDDDESEEPVPQADGDGGAQPRTARSAMPTWLLQDYADMREKLQAQIRRNPSKRPTCYDHGTFLDGSPYAFFTADRKHQPEPRDFYSPGYFVWLPHLLGPRIPCANCAAAGRRQGDGSPILLRSHGFPKAPRRIVDVDHCIYVIGYRYRCAHAQCKKTFSSWSPGVLTALPRALACQFDFHLTYRGGLTDRVVALMRSCFLHGMGPTPFANLIRTHHIRRYEKLHEQYLEAVLARLQTPFTAYLTKFQPFGLFDDRNGYAGFTPSPNYFRQFYIQYIDSHVPEMDQYSAMLSGKLLVVDHSHKVPKHLGKVNGVPVFTALHSCTNEYMEIRSMVLTPTKAHNQFMPALGAISRLLKMYGHDPVELAFTDNVRGDKAALEEVIPSLREGVTPVKDFTTLPKLSVPSDEWNAVLLSSVYQINTRFNTIMADLAADAKLYVSLDMEWSVDTASGLRGRVAVISVAYDGVILLVWLRCCLRNGCLNLPTGLLAFLRAPSVIKVGVKITADFKHLFASCDFREGVDDPFRGAVNLGALAKAHNPSIKATISLADLVAVYVRHHLPKDEAIRVSTDWDNDEMSHAQQEYAALDAYAGWAVFQALGQRESGGPVTATTPGATPVTLMSSDRSTAVAQGHIALDRPSKHDGINVSPKRVLIVVTSVLVPGHLVPKELLSSGKDTPFSEFPAPPFKLLCKERHLRTRAANEAVTRPISPPTPASSAETVYLDPSTLPAAEPDTENEPDYLERDTDWDLMTEDPGAKDQAVESSDRDPSATVKAAALDPDGLSDAWESLSTRVLGDVFHLMHEFKISVHHGLRRPFARALRDALFIPDPDDKVIIERFLEERQTTWDAMLLYHPCWLFRRVKRIVPPPEILLPRVRDVLQKFGPLKDSTTGQPLFNDKAWDICTNVLENIRRGYYSDPPGIQLYFTRGQDKYGLMQYKCCRGTNAVEGGVHQNVIRWFGSFNAAPEFALQLLRDYRLYHNLRVGTLNRTGTPYTGSYDVWTRNRISLLLDTTSSRFESLPRSFGPGGWVNGNLYAPSMEVFGILPMPDSKRLESGMMPYHHRYAMEQKIRHRQLAFRQNCRVAILPVHTRSERALFRLLITDIHSRFGNEKEPSWDAVAAEWSRHVDGTAVFYKLKEHLKNYWKMWGENVNEKKSIQINQGSYQEIQARLRADRPKLPKRDAAQPTTLSSQVSTAPSRTLDSSEDELNEWEISRLLGAHHLNRSAVHFEYGDQGLPPPPPPRGSDIPQSPPRDKGKKRAWADTAIAAPPQGIRVQKRKKRACRRCSKTNCKGRFKGRDCAPDTDDDEAGSTMTAGYSTGGASLVAGAQVAANASSPAHTTVRSIRDMLIGIRAVSNGAHMMNAEDASGSAGEVMAARATTGASDGNAIQYIATTEGGVEEDTNASAGPSTAA</sequence>
<dbReference type="PANTHER" id="PTHR13620">
    <property type="entry name" value="3-5 EXONUCLEASE"/>
    <property type="match status" value="1"/>
</dbReference>
<evidence type="ECO:0000256" key="5">
    <source>
        <dbReference type="ARBA" id="ARBA00022839"/>
    </source>
</evidence>
<dbReference type="Pfam" id="PF01612">
    <property type="entry name" value="DNA_pol_A_exo1"/>
    <property type="match status" value="1"/>
</dbReference>
<dbReference type="Gene3D" id="3.30.420.10">
    <property type="entry name" value="Ribonuclease H-like superfamily/Ribonuclease H"/>
    <property type="match status" value="1"/>
</dbReference>
<evidence type="ECO:0000256" key="9">
    <source>
        <dbReference type="ARBA" id="ARBA00042761"/>
    </source>
</evidence>
<feature type="compositionally biased region" description="Polar residues" evidence="10">
    <location>
        <begin position="107"/>
        <end position="121"/>
    </location>
</feature>
<feature type="compositionally biased region" description="Polar residues" evidence="10">
    <location>
        <begin position="1456"/>
        <end position="1472"/>
    </location>
</feature>
<feature type="compositionally biased region" description="Acidic residues" evidence="10">
    <location>
        <begin position="240"/>
        <end position="251"/>
    </location>
</feature>
<proteinExistence type="predicted"/>
<feature type="region of interest" description="Disordered" evidence="10">
    <location>
        <begin position="972"/>
        <end position="991"/>
    </location>
</feature>
<dbReference type="GO" id="GO:0005634">
    <property type="term" value="C:nucleus"/>
    <property type="evidence" value="ECO:0007669"/>
    <property type="project" value="UniProtKB-SubCell"/>
</dbReference>
<evidence type="ECO:0000259" key="12">
    <source>
        <dbReference type="Pfam" id="PF20499"/>
    </source>
</evidence>
<dbReference type="Proteomes" id="UP000305948">
    <property type="component" value="Unassembled WGS sequence"/>
</dbReference>
<evidence type="ECO:0000256" key="2">
    <source>
        <dbReference type="ARBA" id="ARBA00022722"/>
    </source>
</evidence>
<dbReference type="CDD" id="cd06141">
    <property type="entry name" value="WRN_exo"/>
    <property type="match status" value="1"/>
</dbReference>
<feature type="region of interest" description="Disordered" evidence="10">
    <location>
        <begin position="1447"/>
        <end position="1476"/>
    </location>
</feature>
<feature type="region of interest" description="Disordered" evidence="10">
    <location>
        <begin position="1"/>
        <end position="130"/>
    </location>
</feature>
<dbReference type="PANTHER" id="PTHR13620:SF109">
    <property type="entry name" value="3'-5' EXONUCLEASE"/>
    <property type="match status" value="1"/>
</dbReference>
<dbReference type="InterPro" id="IPR051132">
    <property type="entry name" value="3-5_Exonuclease_domain"/>
</dbReference>
<evidence type="ECO:0000256" key="1">
    <source>
        <dbReference type="ARBA" id="ARBA00004123"/>
    </source>
</evidence>
<feature type="region of interest" description="Disordered" evidence="10">
    <location>
        <begin position="1501"/>
        <end position="1530"/>
    </location>
</feature>
<dbReference type="SUPFAM" id="SSF53098">
    <property type="entry name" value="Ribonuclease H-like"/>
    <property type="match status" value="1"/>
</dbReference>
<accession>A0A5C3NET4</accession>
<dbReference type="InterPro" id="IPR012337">
    <property type="entry name" value="RNaseH-like_sf"/>
</dbReference>
<keyword evidence="14" id="KW-1185">Reference proteome</keyword>
<feature type="compositionally biased region" description="Basic and acidic residues" evidence="10">
    <location>
        <begin position="1026"/>
        <end position="1040"/>
    </location>
</feature>
<evidence type="ECO:0000256" key="7">
    <source>
        <dbReference type="ARBA" id="ARBA00023242"/>
    </source>
</evidence>
<protein>
    <recommendedName>
        <fullName evidence="8">3'-5' exonuclease</fullName>
    </recommendedName>
    <alternativeName>
        <fullName evidence="9">Werner Syndrome-like exonuclease</fullName>
    </alternativeName>
</protein>
<keyword evidence="7" id="KW-0539">Nucleus</keyword>
<keyword evidence="4" id="KW-0378">Hydrolase</keyword>
<organism evidence="13 14">
    <name type="scientific">Heliocybe sulcata</name>
    <dbReference type="NCBI Taxonomy" id="5364"/>
    <lineage>
        <taxon>Eukaryota</taxon>
        <taxon>Fungi</taxon>
        <taxon>Dikarya</taxon>
        <taxon>Basidiomycota</taxon>
        <taxon>Agaricomycotina</taxon>
        <taxon>Agaricomycetes</taxon>
        <taxon>Gloeophyllales</taxon>
        <taxon>Gloeophyllaceae</taxon>
        <taxon>Heliocybe</taxon>
    </lineage>
</organism>
<reference evidence="13 14" key="1">
    <citation type="journal article" date="2019" name="Nat. Ecol. Evol.">
        <title>Megaphylogeny resolves global patterns of mushroom evolution.</title>
        <authorList>
            <person name="Varga T."/>
            <person name="Krizsan K."/>
            <person name="Foldi C."/>
            <person name="Dima B."/>
            <person name="Sanchez-Garcia M."/>
            <person name="Sanchez-Ramirez S."/>
            <person name="Szollosi G.J."/>
            <person name="Szarkandi J.G."/>
            <person name="Papp V."/>
            <person name="Albert L."/>
            <person name="Andreopoulos W."/>
            <person name="Angelini C."/>
            <person name="Antonin V."/>
            <person name="Barry K.W."/>
            <person name="Bougher N.L."/>
            <person name="Buchanan P."/>
            <person name="Buyck B."/>
            <person name="Bense V."/>
            <person name="Catcheside P."/>
            <person name="Chovatia M."/>
            <person name="Cooper J."/>
            <person name="Damon W."/>
            <person name="Desjardin D."/>
            <person name="Finy P."/>
            <person name="Geml J."/>
            <person name="Haridas S."/>
            <person name="Hughes K."/>
            <person name="Justo A."/>
            <person name="Karasinski D."/>
            <person name="Kautmanova I."/>
            <person name="Kiss B."/>
            <person name="Kocsube S."/>
            <person name="Kotiranta H."/>
            <person name="LaButti K.M."/>
            <person name="Lechner B.E."/>
            <person name="Liimatainen K."/>
            <person name="Lipzen A."/>
            <person name="Lukacs Z."/>
            <person name="Mihaltcheva S."/>
            <person name="Morgado L.N."/>
            <person name="Niskanen T."/>
            <person name="Noordeloos M.E."/>
            <person name="Ohm R.A."/>
            <person name="Ortiz-Santana B."/>
            <person name="Ovrebo C."/>
            <person name="Racz N."/>
            <person name="Riley R."/>
            <person name="Savchenko A."/>
            <person name="Shiryaev A."/>
            <person name="Soop K."/>
            <person name="Spirin V."/>
            <person name="Szebenyi C."/>
            <person name="Tomsovsky M."/>
            <person name="Tulloss R.E."/>
            <person name="Uehling J."/>
            <person name="Grigoriev I.V."/>
            <person name="Vagvolgyi C."/>
            <person name="Papp T."/>
            <person name="Martin F.M."/>
            <person name="Miettinen O."/>
            <person name="Hibbett D.S."/>
            <person name="Nagy L.G."/>
        </authorList>
    </citation>
    <scope>NUCLEOTIDE SEQUENCE [LARGE SCALE GENOMIC DNA]</scope>
    <source>
        <strain evidence="13 14">OMC1185</strain>
    </source>
</reference>
<feature type="compositionally biased region" description="Low complexity" evidence="10">
    <location>
        <begin position="66"/>
        <end position="77"/>
    </location>
</feature>
<feature type="region of interest" description="Disordered" evidence="10">
    <location>
        <begin position="221"/>
        <end position="295"/>
    </location>
</feature>
<feature type="compositionally biased region" description="Basic residues" evidence="10">
    <location>
        <begin position="13"/>
        <end position="22"/>
    </location>
</feature>
<evidence type="ECO:0000313" key="14">
    <source>
        <dbReference type="Proteomes" id="UP000305948"/>
    </source>
</evidence>
<dbReference type="GO" id="GO:0006139">
    <property type="term" value="P:nucleobase-containing compound metabolic process"/>
    <property type="evidence" value="ECO:0007669"/>
    <property type="project" value="InterPro"/>
</dbReference>
<dbReference type="EMBL" id="ML213504">
    <property type="protein sequence ID" value="TFK55407.1"/>
    <property type="molecule type" value="Genomic_DNA"/>
</dbReference>
<dbReference type="GO" id="GO:0046872">
    <property type="term" value="F:metal ion binding"/>
    <property type="evidence" value="ECO:0007669"/>
    <property type="project" value="UniProtKB-KW"/>
</dbReference>
<evidence type="ECO:0000256" key="6">
    <source>
        <dbReference type="ARBA" id="ARBA00022842"/>
    </source>
</evidence>
<gene>
    <name evidence="13" type="ORF">OE88DRAFT_1804266</name>
</gene>
<evidence type="ECO:0000256" key="3">
    <source>
        <dbReference type="ARBA" id="ARBA00022723"/>
    </source>
</evidence>
<feature type="domain" description="DUF6729" evidence="12">
    <location>
        <begin position="349"/>
        <end position="511"/>
    </location>
</feature>
<keyword evidence="6" id="KW-0460">Magnesium</keyword>
<name>A0A5C3NET4_9AGAM</name>
<dbReference type="InterPro" id="IPR002562">
    <property type="entry name" value="3'-5'_exonuclease_dom"/>
</dbReference>
<evidence type="ECO:0000256" key="4">
    <source>
        <dbReference type="ARBA" id="ARBA00022801"/>
    </source>
</evidence>
<feature type="domain" description="3'-5' exonuclease" evidence="11">
    <location>
        <begin position="705"/>
        <end position="871"/>
    </location>
</feature>
<feature type="compositionally biased region" description="Acidic residues" evidence="10">
    <location>
        <begin position="265"/>
        <end position="280"/>
    </location>
</feature>
<dbReference type="GO" id="GO:0003676">
    <property type="term" value="F:nucleic acid binding"/>
    <property type="evidence" value="ECO:0007669"/>
    <property type="project" value="InterPro"/>
</dbReference>
<evidence type="ECO:0000256" key="8">
    <source>
        <dbReference type="ARBA" id="ARBA00040531"/>
    </source>
</evidence>
<dbReference type="Pfam" id="PF20499">
    <property type="entry name" value="DUF6729"/>
    <property type="match status" value="1"/>
</dbReference>